<keyword evidence="1" id="KW-0560">Oxidoreductase</keyword>
<dbReference type="InterPro" id="IPR036291">
    <property type="entry name" value="NAD(P)-bd_dom_sf"/>
</dbReference>
<dbReference type="RefSeq" id="WP_245772974.1">
    <property type="nucleotide sequence ID" value="NZ_FOMT01000002.1"/>
</dbReference>
<dbReference type="InterPro" id="IPR055170">
    <property type="entry name" value="GFO_IDH_MocA-like_dom"/>
</dbReference>
<feature type="domain" description="GFO/IDH/MocA-like oxidoreductase" evidence="3">
    <location>
        <begin position="134"/>
        <end position="268"/>
    </location>
</feature>
<dbReference type="STRING" id="1045775.SAMN05216378_2340"/>
<evidence type="ECO:0000259" key="3">
    <source>
        <dbReference type="Pfam" id="PF22725"/>
    </source>
</evidence>
<evidence type="ECO:0000256" key="1">
    <source>
        <dbReference type="ARBA" id="ARBA00023002"/>
    </source>
</evidence>
<name>A0A1I1XTY1_9BACL</name>
<dbReference type="Pfam" id="PF22725">
    <property type="entry name" value="GFO_IDH_MocA_C3"/>
    <property type="match status" value="1"/>
</dbReference>
<sequence>MGKLKIGIIGLGGIADFHSEGILASGEAEIWAICDEDAERLAARRVQWNIPEERAYLSYSELLQNPDVDAVTIGTPTVSHFAIAMAAIEHSKPFALEKPVGMNAEEAAALRAALQNNPLPHMICFSYRYKAAARYAKQLIEEGRLGTINHVYSQYLQDWGIHEDIPLVWRFVKSITGSGAFGDLGCHMLDLTRFLVGNTERVIADAGTIINRRNLLDGSGQGEVDVDDFCHVLSRMEGGISASMMISRFAYGRGNDQHIEIYGTKGALVYNLDADDSLLVKFKEDGDELFRRVEIPDHCRTGQMQSFFHLLNGRGDGQDATMEDGYINQVAVDAIIQSFTEERWISIQ</sequence>
<dbReference type="EMBL" id="FOMT01000002">
    <property type="protein sequence ID" value="SFE10639.1"/>
    <property type="molecule type" value="Genomic_DNA"/>
</dbReference>
<gene>
    <name evidence="4" type="ORF">SAMN05216378_2340</name>
</gene>
<dbReference type="Pfam" id="PF01408">
    <property type="entry name" value="GFO_IDH_MocA"/>
    <property type="match status" value="1"/>
</dbReference>
<feature type="domain" description="Gfo/Idh/MocA-like oxidoreductase N-terminal" evidence="2">
    <location>
        <begin position="4"/>
        <end position="117"/>
    </location>
</feature>
<accession>A0A1I1XTY1</accession>
<dbReference type="InterPro" id="IPR050463">
    <property type="entry name" value="Gfo/Idh/MocA_oxidrdct_glycsds"/>
</dbReference>
<dbReference type="AlphaFoldDB" id="A0A1I1XTY1"/>
<protein>
    <submittedName>
        <fullName evidence="4">Predicted dehydrogenase</fullName>
    </submittedName>
</protein>
<dbReference type="SUPFAM" id="SSF55347">
    <property type="entry name" value="Glyceraldehyde-3-phosphate dehydrogenase-like, C-terminal domain"/>
    <property type="match status" value="1"/>
</dbReference>
<dbReference type="SUPFAM" id="SSF51735">
    <property type="entry name" value="NAD(P)-binding Rossmann-fold domains"/>
    <property type="match status" value="1"/>
</dbReference>
<reference evidence="5" key="1">
    <citation type="submission" date="2016-10" db="EMBL/GenBank/DDBJ databases">
        <authorList>
            <person name="Varghese N."/>
            <person name="Submissions S."/>
        </authorList>
    </citation>
    <scope>NUCLEOTIDE SEQUENCE [LARGE SCALE GENOMIC DNA]</scope>
    <source>
        <strain evidence="5">CGMCC 1.10784</strain>
    </source>
</reference>
<keyword evidence="5" id="KW-1185">Reference proteome</keyword>
<dbReference type="Proteomes" id="UP000198855">
    <property type="component" value="Unassembled WGS sequence"/>
</dbReference>
<dbReference type="PANTHER" id="PTHR43818">
    <property type="entry name" value="BCDNA.GH03377"/>
    <property type="match status" value="1"/>
</dbReference>
<proteinExistence type="predicted"/>
<evidence type="ECO:0000313" key="4">
    <source>
        <dbReference type="EMBL" id="SFE10639.1"/>
    </source>
</evidence>
<dbReference type="Gene3D" id="3.30.360.10">
    <property type="entry name" value="Dihydrodipicolinate Reductase, domain 2"/>
    <property type="match status" value="1"/>
</dbReference>
<evidence type="ECO:0000259" key="2">
    <source>
        <dbReference type="Pfam" id="PF01408"/>
    </source>
</evidence>
<dbReference type="GO" id="GO:0000166">
    <property type="term" value="F:nucleotide binding"/>
    <property type="evidence" value="ECO:0007669"/>
    <property type="project" value="InterPro"/>
</dbReference>
<dbReference type="InterPro" id="IPR000683">
    <property type="entry name" value="Gfo/Idh/MocA-like_OxRdtase_N"/>
</dbReference>
<dbReference type="Gene3D" id="3.40.50.720">
    <property type="entry name" value="NAD(P)-binding Rossmann-like Domain"/>
    <property type="match status" value="1"/>
</dbReference>
<organism evidence="4 5">
    <name type="scientific">Paenibacillus catalpae</name>
    <dbReference type="NCBI Taxonomy" id="1045775"/>
    <lineage>
        <taxon>Bacteria</taxon>
        <taxon>Bacillati</taxon>
        <taxon>Bacillota</taxon>
        <taxon>Bacilli</taxon>
        <taxon>Bacillales</taxon>
        <taxon>Paenibacillaceae</taxon>
        <taxon>Paenibacillus</taxon>
    </lineage>
</organism>
<evidence type="ECO:0000313" key="5">
    <source>
        <dbReference type="Proteomes" id="UP000198855"/>
    </source>
</evidence>
<dbReference type="GO" id="GO:0016491">
    <property type="term" value="F:oxidoreductase activity"/>
    <property type="evidence" value="ECO:0007669"/>
    <property type="project" value="UniProtKB-KW"/>
</dbReference>
<dbReference type="PANTHER" id="PTHR43818:SF11">
    <property type="entry name" value="BCDNA.GH03377"/>
    <property type="match status" value="1"/>
</dbReference>